<reference evidence="1 2" key="1">
    <citation type="journal article" date="2014" name="Nature">
        <title>The genome of the recently domesticated crop plant sugar beet (Beta vulgaris).</title>
        <authorList>
            <person name="Dohm J.C."/>
            <person name="Minoche A.E."/>
            <person name="Holtgrawe D."/>
            <person name="Capella-Gutierrez S."/>
            <person name="Zakrzewski F."/>
            <person name="Tafer H."/>
            <person name="Rupp O."/>
            <person name="Sorensen T.R."/>
            <person name="Stracke R."/>
            <person name="Reinhardt R."/>
            <person name="Goesmann A."/>
            <person name="Kraft T."/>
            <person name="Schulz B."/>
            <person name="Stadler P.F."/>
            <person name="Schmidt T."/>
            <person name="Gabaldon T."/>
            <person name="Lehrach H."/>
            <person name="Weisshaar B."/>
            <person name="Himmelbauer H."/>
        </authorList>
    </citation>
    <scope>NUCLEOTIDE SEQUENCE [LARGE SCALE GENOMIC DNA]</scope>
    <source>
        <tissue evidence="1">Taproot</tissue>
    </source>
</reference>
<evidence type="ECO:0000313" key="2">
    <source>
        <dbReference type="Proteomes" id="UP000035740"/>
    </source>
</evidence>
<sequence length="119" mass="13238">MLFILVDEICEDRGGVRDGTQIAWQIDEIMAHIQNPQRLHADHLAGRYSTDPVALQVELDQTHFADPFGDASQRVVAQIESLYGPEAADPVRDRDQVVMGQHNAGYGSTAAQKIQRQRA</sequence>
<dbReference type="Proteomes" id="UP000035740">
    <property type="component" value="Unassembled WGS sequence"/>
</dbReference>
<evidence type="ECO:0000313" key="1">
    <source>
        <dbReference type="EMBL" id="KMS93457.1"/>
    </source>
</evidence>
<dbReference type="EMBL" id="KQ102582">
    <property type="protein sequence ID" value="KMS93457.1"/>
    <property type="molecule type" value="Genomic_DNA"/>
</dbReference>
<dbReference type="Gramene" id="KMS93457">
    <property type="protein sequence ID" value="KMS93457"/>
    <property type="gene ID" value="BVRB_031290"/>
</dbReference>
<keyword evidence="2" id="KW-1185">Reference proteome</keyword>
<proteinExistence type="predicted"/>
<gene>
    <name evidence="1" type="ORF">BVRB_031290</name>
</gene>
<dbReference type="AlphaFoldDB" id="A0A0J8B0M7"/>
<name>A0A0J8B0M7_BETVV</name>
<protein>
    <submittedName>
        <fullName evidence="1">Uncharacterized protein</fullName>
    </submittedName>
</protein>
<accession>A0A0J8B0M7</accession>
<organism evidence="1 2">
    <name type="scientific">Beta vulgaris subsp. vulgaris</name>
    <name type="common">Beet</name>
    <dbReference type="NCBI Taxonomy" id="3555"/>
    <lineage>
        <taxon>Eukaryota</taxon>
        <taxon>Viridiplantae</taxon>
        <taxon>Streptophyta</taxon>
        <taxon>Embryophyta</taxon>
        <taxon>Tracheophyta</taxon>
        <taxon>Spermatophyta</taxon>
        <taxon>Magnoliopsida</taxon>
        <taxon>eudicotyledons</taxon>
        <taxon>Gunneridae</taxon>
        <taxon>Pentapetalae</taxon>
        <taxon>Caryophyllales</taxon>
        <taxon>Chenopodiaceae</taxon>
        <taxon>Betoideae</taxon>
        <taxon>Beta</taxon>
    </lineage>
</organism>